<dbReference type="InterPro" id="IPR036047">
    <property type="entry name" value="F-box-like_dom_sf"/>
</dbReference>
<proteinExistence type="predicted"/>
<evidence type="ECO:0000313" key="2">
    <source>
        <dbReference type="EMBL" id="AGO83371.1"/>
    </source>
</evidence>
<evidence type="ECO:0000313" key="3">
    <source>
        <dbReference type="Proteomes" id="UP000204584"/>
    </source>
</evidence>
<dbReference type="RefSeq" id="YP_008436433.1">
    <property type="nucleotide sequence ID" value="NC_022098.1"/>
</dbReference>
<sequence>MADNDGQKMHSVRDCTATLPIELVAYVLNGADARGRPLLDPRYRCACRMVCHDWNRVVGHPSADDAMRLIAARPRSAMWSADNWVRGRILCTSVVVEHLRGLRDIVHAPDALADFAEAYGVRLESLIQPLACLDPSAGVGSACEALIAASKCGRHTRMGAAFPSCPACLNARTRTRTAYAYALSACGHTQPLLWELRIIMAQKNAEHAKVLDECLHCAVECDRTETVSALLECCVSAPRLIPISHEALWKRAAATCAVGVLELLIDMAQNAPSIRASRGQEAIIQPTVTAEHIRGDDRVRRGTAVRQVATSAKHHNATRQRTADRTSAAAQSAADTRQEHQRQMINSIRVAGLAGGSAWIRHAALASATRVFFACAGTQHHRNALRTAAAYGLVDVCRFLVDDQQRRAQCGHRFCPDSMVDLARIALAGYDNGRGAARILDWLVADEGFAPEADEVERMLHPPHDPCMYVDRLSEVVGRWPALFASFCTADEVASAIWDLMGRNHSGDTAEAARLVRAVDVHMAAPTKGVWAHGLLALTKVADDVAALRDRNEKAISLHRLETAARALCTLARWCAPSAICDPSKVRPSDQRLGADAAAETEMWRKWCGPLHPLDPWTVRIFIDHAQNRGGDRADRLCVLLRSLCTTNTAGLCDPKQ</sequence>
<dbReference type="GeneID" id="16605158"/>
<dbReference type="EMBL" id="KC977571">
    <property type="protein sequence ID" value="AGO83371.1"/>
    <property type="molecule type" value="Genomic_DNA"/>
</dbReference>
<dbReference type="KEGG" id="vg:16605158"/>
<organism evidence="2 3">
    <name type="scientific">Pandoravirus salinus</name>
    <dbReference type="NCBI Taxonomy" id="1349410"/>
    <lineage>
        <taxon>Viruses</taxon>
        <taxon>Pandoravirus</taxon>
    </lineage>
</organism>
<evidence type="ECO:0000256" key="1">
    <source>
        <dbReference type="SAM" id="MobiDB-lite"/>
    </source>
</evidence>
<name>S4VVC5_9VIRU</name>
<feature type="compositionally biased region" description="Low complexity" evidence="1">
    <location>
        <begin position="325"/>
        <end position="335"/>
    </location>
</feature>
<reference evidence="2 3" key="1">
    <citation type="journal article" date="2013" name="Science">
        <title>Pandoraviruses: amoeba viruses with genomes up to 2.5 Mb reaching that of parasitic eukaryotes.</title>
        <authorList>
            <person name="Philippe N."/>
            <person name="Legendre M."/>
            <person name="Doutre G."/>
            <person name="Coute Y."/>
            <person name="Poirot O."/>
            <person name="Lescot M."/>
            <person name="Arslan D."/>
            <person name="Seltzer V."/>
            <person name="Bertaux L."/>
            <person name="Bruley C."/>
            <person name="Garin J."/>
            <person name="Claverie J.M."/>
            <person name="Abergel C."/>
        </authorList>
    </citation>
    <scope>NUCLEOTIDE SEQUENCE [LARGE SCALE GENOMIC DNA]</scope>
</reference>
<dbReference type="SUPFAM" id="SSF81383">
    <property type="entry name" value="F-box domain"/>
    <property type="match status" value="1"/>
</dbReference>
<protein>
    <submittedName>
        <fullName evidence="2">F-box incomplete domain containing protein</fullName>
    </submittedName>
</protein>
<dbReference type="Proteomes" id="UP000204584">
    <property type="component" value="Segment"/>
</dbReference>
<accession>S4VVC5</accession>
<feature type="region of interest" description="Disordered" evidence="1">
    <location>
        <begin position="309"/>
        <end position="340"/>
    </location>
</feature>
<gene>
    <name evidence="2" type="ORF">psal_cds_11</name>
</gene>
<keyword evidence="3" id="KW-1185">Reference proteome</keyword>